<accession>A0A3L0VXB0</accession>
<gene>
    <name evidence="1" type="ORF">D9F05_09650</name>
</gene>
<dbReference type="AlphaFoldDB" id="A0A3L0VXB0"/>
<sequence>MSHKFIIGGADSPMTNFLDDVEQVEPEATLLHANVEVHEARLDRNAAFESWRKRLREGDKLPRGRYFIGKKPEGIFLPTDKFWSFLKEWGIQV</sequence>
<protein>
    <submittedName>
        <fullName evidence="1">Uncharacterized protein</fullName>
    </submittedName>
</protein>
<proteinExistence type="predicted"/>
<dbReference type="EMBL" id="RNRV01000013">
    <property type="protein sequence ID" value="MHO04636.1"/>
    <property type="molecule type" value="Genomic_DNA"/>
</dbReference>
<reference evidence="1" key="1">
    <citation type="submission" date="2018-10" db="EMBL/GenBank/DDBJ databases">
        <authorList>
            <consortium name="NARMS: The National Antimicrobial Resistance Monitoring System"/>
        </authorList>
    </citation>
    <scope>NUCLEOTIDE SEQUENCE [LARGE SCALE GENOMIC DNA]</scope>
    <source>
        <strain evidence="1">CVM N17EC0388</strain>
    </source>
</reference>
<evidence type="ECO:0000313" key="1">
    <source>
        <dbReference type="EMBL" id="MHO04636.1"/>
    </source>
</evidence>
<organism evidence="1">
    <name type="scientific">Escherichia coli</name>
    <dbReference type="NCBI Taxonomy" id="562"/>
    <lineage>
        <taxon>Bacteria</taxon>
        <taxon>Pseudomonadati</taxon>
        <taxon>Pseudomonadota</taxon>
        <taxon>Gammaproteobacteria</taxon>
        <taxon>Enterobacterales</taxon>
        <taxon>Enterobacteriaceae</taxon>
        <taxon>Escherichia</taxon>
    </lineage>
</organism>
<comment type="caution">
    <text evidence="1">The sequence shown here is derived from an EMBL/GenBank/DDBJ whole genome shotgun (WGS) entry which is preliminary data.</text>
</comment>
<name>A0A3L0VXB0_ECOLX</name>